<evidence type="ECO:0000313" key="5">
    <source>
        <dbReference type="Proteomes" id="UP000195402"/>
    </source>
</evidence>
<dbReference type="InterPro" id="IPR039774">
    <property type="entry name" value="Sin3-like"/>
</dbReference>
<gene>
    <name evidence="4" type="ORF">BVC80_9023g9</name>
</gene>
<dbReference type="OrthoDB" id="10265969at2759"/>
<comment type="caution">
    <text evidence="4">The sequence shown here is derived from an EMBL/GenBank/DDBJ whole genome shotgun (WGS) entry which is preliminary data.</text>
</comment>
<sequence length="191" mass="22211">MTESEDNPNPNDNPAFTYIKLVYDTMRKDPEDVKKFSLFVQELKHFKENVGISGAYERIGIYERMKNLIEGHPDLILGLKEFLAQIQQIHLNPEDHHHQANTSFPSSSSSIIQEDVGGEEYIFFQKVKARFPNNGQVYKKFLDLLKDFSLSKISRSQFYLEIFSLFHHNGADDLFDEVPTNSLLKLQKRKL</sequence>
<dbReference type="InParanoid" id="A0A200QV26"/>
<dbReference type="SUPFAM" id="SSF47762">
    <property type="entry name" value="PAH2 domain"/>
    <property type="match status" value="2"/>
</dbReference>
<proteinExistence type="predicted"/>
<accession>A0A200QV26</accession>
<dbReference type="InterPro" id="IPR036600">
    <property type="entry name" value="PAH_sf"/>
</dbReference>
<keyword evidence="5" id="KW-1185">Reference proteome</keyword>
<keyword evidence="2 3" id="KW-0539">Nucleus</keyword>
<protein>
    <submittedName>
        <fullName evidence="4">Paired amphipathic helix</fullName>
    </submittedName>
</protein>
<dbReference type="Gene3D" id="1.20.1160.11">
    <property type="entry name" value="Paired amphipathic helix"/>
    <property type="match status" value="2"/>
</dbReference>
<evidence type="ECO:0000256" key="1">
    <source>
        <dbReference type="ARBA" id="ARBA00004123"/>
    </source>
</evidence>
<dbReference type="FunCoup" id="A0A200QV26">
    <property type="interactions" value="62"/>
</dbReference>
<dbReference type="STRING" id="56857.A0A200QV26"/>
<dbReference type="AlphaFoldDB" id="A0A200QV26"/>
<dbReference type="GO" id="GO:0005634">
    <property type="term" value="C:nucleus"/>
    <property type="evidence" value="ECO:0007669"/>
    <property type="project" value="UniProtKB-SubCell"/>
</dbReference>
<dbReference type="Proteomes" id="UP000195402">
    <property type="component" value="Unassembled WGS sequence"/>
</dbReference>
<dbReference type="PROSITE" id="PS51477">
    <property type="entry name" value="PAH"/>
    <property type="match status" value="1"/>
</dbReference>
<comment type="subcellular location">
    <subcellularLocation>
        <location evidence="1 3">Nucleus</location>
    </subcellularLocation>
</comment>
<dbReference type="PANTHER" id="PTHR12346">
    <property type="entry name" value="SIN3B-RELATED"/>
    <property type="match status" value="1"/>
</dbReference>
<evidence type="ECO:0000256" key="3">
    <source>
        <dbReference type="PROSITE-ProRule" id="PRU00810"/>
    </source>
</evidence>
<evidence type="ECO:0000256" key="2">
    <source>
        <dbReference type="ARBA" id="ARBA00023242"/>
    </source>
</evidence>
<dbReference type="InterPro" id="IPR003822">
    <property type="entry name" value="PAH"/>
</dbReference>
<dbReference type="EMBL" id="MVGT01001055">
    <property type="protein sequence ID" value="OVA14317.1"/>
    <property type="molecule type" value="Genomic_DNA"/>
</dbReference>
<evidence type="ECO:0000313" key="4">
    <source>
        <dbReference type="EMBL" id="OVA14317.1"/>
    </source>
</evidence>
<name>A0A200QV26_MACCD</name>
<reference evidence="4 5" key="1">
    <citation type="journal article" date="2017" name="Mol. Plant">
        <title>The Genome of Medicinal Plant Macleaya cordata Provides New Insights into Benzylisoquinoline Alkaloids Metabolism.</title>
        <authorList>
            <person name="Liu X."/>
            <person name="Liu Y."/>
            <person name="Huang P."/>
            <person name="Ma Y."/>
            <person name="Qing Z."/>
            <person name="Tang Q."/>
            <person name="Cao H."/>
            <person name="Cheng P."/>
            <person name="Zheng Y."/>
            <person name="Yuan Z."/>
            <person name="Zhou Y."/>
            <person name="Liu J."/>
            <person name="Tang Z."/>
            <person name="Zhuo Y."/>
            <person name="Zhang Y."/>
            <person name="Yu L."/>
            <person name="Huang J."/>
            <person name="Yang P."/>
            <person name="Peng Q."/>
            <person name="Zhang J."/>
            <person name="Jiang W."/>
            <person name="Zhang Z."/>
            <person name="Lin K."/>
            <person name="Ro D.K."/>
            <person name="Chen X."/>
            <person name="Xiong X."/>
            <person name="Shang Y."/>
            <person name="Huang S."/>
            <person name="Zeng J."/>
        </authorList>
    </citation>
    <scope>NUCLEOTIDE SEQUENCE [LARGE SCALE GENOMIC DNA]</scope>
    <source>
        <strain evidence="5">cv. BLH2017</strain>
        <tissue evidence="4">Root</tissue>
    </source>
</reference>
<dbReference type="Pfam" id="PF02671">
    <property type="entry name" value="PAH"/>
    <property type="match status" value="2"/>
</dbReference>
<dbReference type="GO" id="GO:0003714">
    <property type="term" value="F:transcription corepressor activity"/>
    <property type="evidence" value="ECO:0007669"/>
    <property type="project" value="InterPro"/>
</dbReference>
<organism evidence="4 5">
    <name type="scientific">Macleaya cordata</name>
    <name type="common">Five-seeded plume-poppy</name>
    <name type="synonym">Bocconia cordata</name>
    <dbReference type="NCBI Taxonomy" id="56857"/>
    <lineage>
        <taxon>Eukaryota</taxon>
        <taxon>Viridiplantae</taxon>
        <taxon>Streptophyta</taxon>
        <taxon>Embryophyta</taxon>
        <taxon>Tracheophyta</taxon>
        <taxon>Spermatophyta</taxon>
        <taxon>Magnoliopsida</taxon>
        <taxon>Ranunculales</taxon>
        <taxon>Papaveraceae</taxon>
        <taxon>Papaveroideae</taxon>
        <taxon>Macleaya</taxon>
    </lineage>
</organism>